<evidence type="ECO:0000313" key="3">
    <source>
        <dbReference type="Proteomes" id="UP000319908"/>
    </source>
</evidence>
<dbReference type="EMBL" id="SJPU01000001">
    <property type="protein sequence ID" value="TWU19030.1"/>
    <property type="molecule type" value="Genomic_DNA"/>
</dbReference>
<dbReference type="AlphaFoldDB" id="A0A5C6C393"/>
<evidence type="ECO:0000313" key="2">
    <source>
        <dbReference type="EMBL" id="TWU19030.1"/>
    </source>
</evidence>
<accession>A0A5C6C393</accession>
<sequence length="72" mass="7609">MGRMNPILGGSLLESDRPGEIGARGSQASRELKNSPRLPAAGALRLDGAKKSQLRLRKTSAIGKIRNRLGAS</sequence>
<proteinExistence type="predicted"/>
<protein>
    <submittedName>
        <fullName evidence="2">Uncharacterized protein</fullName>
    </submittedName>
</protein>
<feature type="region of interest" description="Disordered" evidence="1">
    <location>
        <begin position="1"/>
        <end position="55"/>
    </location>
</feature>
<dbReference type="Proteomes" id="UP000319908">
    <property type="component" value="Unassembled WGS sequence"/>
</dbReference>
<reference evidence="2 3" key="1">
    <citation type="journal article" date="2020" name="Antonie Van Leeuwenhoek">
        <title>Rhodopirellula heiligendammensis sp. nov., Rhodopirellula pilleata sp. nov., and Rhodopirellula solitaria sp. nov. isolated from natural or artificial marine surfaces in Northern Germany and California, USA, and emended description of the genus Rhodopirellula.</title>
        <authorList>
            <person name="Kallscheuer N."/>
            <person name="Wiegand S."/>
            <person name="Jogler M."/>
            <person name="Boedeker C."/>
            <person name="Peeters S.H."/>
            <person name="Rast P."/>
            <person name="Heuer A."/>
            <person name="Jetten M.S.M."/>
            <person name="Rohde M."/>
            <person name="Jogler C."/>
        </authorList>
    </citation>
    <scope>NUCLEOTIDE SEQUENCE [LARGE SCALE GENOMIC DNA]</scope>
    <source>
        <strain evidence="2 3">Poly21</strain>
    </source>
</reference>
<gene>
    <name evidence="2" type="ORF">Poly21_12010</name>
</gene>
<evidence type="ECO:0000256" key="1">
    <source>
        <dbReference type="SAM" id="MobiDB-lite"/>
    </source>
</evidence>
<organism evidence="2 3">
    <name type="scientific">Allorhodopirellula heiligendammensis</name>
    <dbReference type="NCBI Taxonomy" id="2714739"/>
    <lineage>
        <taxon>Bacteria</taxon>
        <taxon>Pseudomonadati</taxon>
        <taxon>Planctomycetota</taxon>
        <taxon>Planctomycetia</taxon>
        <taxon>Pirellulales</taxon>
        <taxon>Pirellulaceae</taxon>
        <taxon>Allorhodopirellula</taxon>
    </lineage>
</organism>
<name>A0A5C6C393_9BACT</name>
<keyword evidence="3" id="KW-1185">Reference proteome</keyword>
<comment type="caution">
    <text evidence="2">The sequence shown here is derived from an EMBL/GenBank/DDBJ whole genome shotgun (WGS) entry which is preliminary data.</text>
</comment>